<dbReference type="EMBL" id="JAHCQH010000015">
    <property type="protein sequence ID" value="MBS9476698.1"/>
    <property type="molecule type" value="Genomic_DNA"/>
</dbReference>
<keyword evidence="2" id="KW-0812">Transmembrane</keyword>
<evidence type="ECO:0000256" key="1">
    <source>
        <dbReference type="SAM" id="MobiDB-lite"/>
    </source>
</evidence>
<feature type="compositionally biased region" description="Polar residues" evidence="1">
    <location>
        <begin position="15"/>
        <end position="24"/>
    </location>
</feature>
<dbReference type="InterPro" id="IPR035445">
    <property type="entry name" value="GYF-like_dom_sf"/>
</dbReference>
<reference evidence="4" key="1">
    <citation type="submission" date="2021-05" db="EMBL/GenBank/DDBJ databases">
        <authorList>
            <person name="Sun Q."/>
            <person name="Inoue M."/>
        </authorList>
    </citation>
    <scope>NUCLEOTIDE SEQUENCE</scope>
    <source>
        <strain evidence="4">VKM B-3255</strain>
    </source>
</reference>
<feature type="transmembrane region" description="Helical" evidence="2">
    <location>
        <begin position="140"/>
        <end position="158"/>
    </location>
</feature>
<organism evidence="4 5">
    <name type="scientific">Ancylobacter radicis</name>
    <dbReference type="NCBI Taxonomy" id="2836179"/>
    <lineage>
        <taxon>Bacteria</taxon>
        <taxon>Pseudomonadati</taxon>
        <taxon>Pseudomonadota</taxon>
        <taxon>Alphaproteobacteria</taxon>
        <taxon>Hyphomicrobiales</taxon>
        <taxon>Xanthobacteraceae</taxon>
        <taxon>Ancylobacter</taxon>
    </lineage>
</organism>
<feature type="domain" description="GYF" evidence="3">
    <location>
        <begin position="35"/>
        <end position="80"/>
    </location>
</feature>
<sequence>MSSNDFSANPPVTPTGPNVSSAVSQPPPHPLDGQWYTHMDGQVFGPFTGHQLRDFVREGRLAADTEVVRLGSEVWVKAADDGALKGLFAPRAAPSSPPPPSGPINAAPGSTVVQVTNQISEPRPSSVVILDPGAAGAKSAGVALLLSIVIVGAGQLYNGQIGKGIFMFFACILLWFVFLGWIINIWSWIDAYQTAKAMNERYLRNLAAAAAGGYR</sequence>
<dbReference type="Pfam" id="PF14237">
    <property type="entry name" value="GYF_2"/>
    <property type="match status" value="1"/>
</dbReference>
<name>A0ABS5R4W7_9HYPH</name>
<accession>A0ABS5R4W7</accession>
<keyword evidence="2" id="KW-0472">Membrane</keyword>
<proteinExistence type="predicted"/>
<gene>
    <name evidence="4" type="ORF">KIP89_06230</name>
</gene>
<comment type="caution">
    <text evidence="4">The sequence shown here is derived from an EMBL/GenBank/DDBJ whole genome shotgun (WGS) entry which is preliminary data.</text>
</comment>
<keyword evidence="2" id="KW-1133">Transmembrane helix</keyword>
<evidence type="ECO:0000313" key="5">
    <source>
        <dbReference type="Proteomes" id="UP001166585"/>
    </source>
</evidence>
<evidence type="ECO:0000256" key="2">
    <source>
        <dbReference type="SAM" id="Phobius"/>
    </source>
</evidence>
<feature type="transmembrane region" description="Helical" evidence="2">
    <location>
        <begin position="165"/>
        <end position="189"/>
    </location>
</feature>
<feature type="region of interest" description="Disordered" evidence="1">
    <location>
        <begin position="89"/>
        <end position="108"/>
    </location>
</feature>
<evidence type="ECO:0000313" key="4">
    <source>
        <dbReference type="EMBL" id="MBS9476698.1"/>
    </source>
</evidence>
<evidence type="ECO:0000259" key="3">
    <source>
        <dbReference type="Pfam" id="PF14237"/>
    </source>
</evidence>
<dbReference type="SUPFAM" id="SSF55277">
    <property type="entry name" value="GYF domain"/>
    <property type="match status" value="1"/>
</dbReference>
<keyword evidence="5" id="KW-1185">Reference proteome</keyword>
<dbReference type="Proteomes" id="UP001166585">
    <property type="component" value="Unassembled WGS sequence"/>
</dbReference>
<feature type="region of interest" description="Disordered" evidence="1">
    <location>
        <begin position="1"/>
        <end position="33"/>
    </location>
</feature>
<protein>
    <submittedName>
        <fullName evidence="4">DUF4339 domain-containing protein</fullName>
    </submittedName>
</protein>
<dbReference type="InterPro" id="IPR025640">
    <property type="entry name" value="GYF_2"/>
</dbReference>